<evidence type="ECO:0000313" key="3">
    <source>
        <dbReference type="EMBL" id="CUS32422.1"/>
    </source>
</evidence>
<protein>
    <recommendedName>
        <fullName evidence="2">PilZ domain-containing protein</fullName>
    </recommendedName>
</protein>
<dbReference type="Pfam" id="PF07238">
    <property type="entry name" value="PilZ"/>
    <property type="match status" value="1"/>
</dbReference>
<evidence type="ECO:0000313" key="4">
    <source>
        <dbReference type="Proteomes" id="UP000198736"/>
    </source>
</evidence>
<organism evidence="3 4">
    <name type="scientific">Candidatus Nitrospira nitrificans</name>
    <dbReference type="NCBI Taxonomy" id="1742973"/>
    <lineage>
        <taxon>Bacteria</taxon>
        <taxon>Pseudomonadati</taxon>
        <taxon>Nitrospirota</taxon>
        <taxon>Nitrospiria</taxon>
        <taxon>Nitrospirales</taxon>
        <taxon>Nitrospiraceae</taxon>
        <taxon>Nitrospira</taxon>
    </lineage>
</organism>
<evidence type="ECO:0000256" key="1">
    <source>
        <dbReference type="SAM" id="MobiDB-lite"/>
    </source>
</evidence>
<sequence>MMPPEQDDEKELQSRGRPRVPVDYPVRFTGEDGGSGRGVVRNLTLAGGEVESRIQLPIQARVRLQVQPPGARPPIIIALAIVRWKQGDRFGIEFVRFEGRAKDHLKDMLNQREGSHED</sequence>
<dbReference type="InterPro" id="IPR009875">
    <property type="entry name" value="PilZ_domain"/>
</dbReference>
<dbReference type="SUPFAM" id="SSF141371">
    <property type="entry name" value="PilZ domain-like"/>
    <property type="match status" value="1"/>
</dbReference>
<dbReference type="OrthoDB" id="9798360at2"/>
<dbReference type="EMBL" id="CZPZ01000002">
    <property type="protein sequence ID" value="CUS32422.1"/>
    <property type="molecule type" value="Genomic_DNA"/>
</dbReference>
<feature type="compositionally biased region" description="Acidic residues" evidence="1">
    <location>
        <begin position="1"/>
        <end position="10"/>
    </location>
</feature>
<dbReference type="STRING" id="1742973.COMA2_100109"/>
<accession>A0A0S4L9C2</accession>
<dbReference type="RefSeq" id="WP_090894384.1">
    <property type="nucleotide sequence ID" value="NZ_CZPZ01000002.1"/>
</dbReference>
<reference evidence="4" key="1">
    <citation type="submission" date="2015-10" db="EMBL/GenBank/DDBJ databases">
        <authorList>
            <person name="Luecker S."/>
            <person name="Luecker S."/>
        </authorList>
    </citation>
    <scope>NUCLEOTIDE SEQUENCE [LARGE SCALE GENOMIC DNA]</scope>
</reference>
<name>A0A0S4L9C2_9BACT</name>
<feature type="region of interest" description="Disordered" evidence="1">
    <location>
        <begin position="1"/>
        <end position="35"/>
    </location>
</feature>
<keyword evidence="4" id="KW-1185">Reference proteome</keyword>
<dbReference type="Gene3D" id="2.40.10.220">
    <property type="entry name" value="predicted glycosyltransferase like domains"/>
    <property type="match status" value="1"/>
</dbReference>
<dbReference type="Proteomes" id="UP000198736">
    <property type="component" value="Unassembled WGS sequence"/>
</dbReference>
<feature type="domain" description="PilZ" evidence="2">
    <location>
        <begin position="13"/>
        <end position="110"/>
    </location>
</feature>
<gene>
    <name evidence="3" type="ORF">COMA2_100109</name>
</gene>
<dbReference type="AlphaFoldDB" id="A0A0S4L9C2"/>
<dbReference type="GO" id="GO:0035438">
    <property type="term" value="F:cyclic-di-GMP binding"/>
    <property type="evidence" value="ECO:0007669"/>
    <property type="project" value="InterPro"/>
</dbReference>
<proteinExistence type="predicted"/>
<evidence type="ECO:0000259" key="2">
    <source>
        <dbReference type="Pfam" id="PF07238"/>
    </source>
</evidence>